<dbReference type="PRINTS" id="PR00420">
    <property type="entry name" value="RNGMNOXGNASE"/>
</dbReference>
<accession>A8ZT45</accession>
<dbReference type="eggNOG" id="COG0644">
    <property type="taxonomic scope" value="Bacteria"/>
</dbReference>
<dbReference type="AlphaFoldDB" id="A8ZT45"/>
<dbReference type="EMBL" id="CP000859">
    <property type="protein sequence ID" value="ABW66209.1"/>
    <property type="molecule type" value="Genomic_DNA"/>
</dbReference>
<gene>
    <name evidence="1" type="ordered locus">Dole_0399</name>
</gene>
<dbReference type="PANTHER" id="PTHR42685:SF22">
    <property type="entry name" value="CONDITIONED MEDIUM FACTOR RECEPTOR 1"/>
    <property type="match status" value="1"/>
</dbReference>
<evidence type="ECO:0000313" key="1">
    <source>
        <dbReference type="EMBL" id="ABW66209.1"/>
    </source>
</evidence>
<reference evidence="1 2" key="1">
    <citation type="submission" date="2007-10" db="EMBL/GenBank/DDBJ databases">
        <title>Complete sequence of Desulfococcus oleovorans Hxd3.</title>
        <authorList>
            <consortium name="US DOE Joint Genome Institute"/>
            <person name="Copeland A."/>
            <person name="Lucas S."/>
            <person name="Lapidus A."/>
            <person name="Barry K."/>
            <person name="Glavina del Rio T."/>
            <person name="Dalin E."/>
            <person name="Tice H."/>
            <person name="Pitluck S."/>
            <person name="Kiss H."/>
            <person name="Brettin T."/>
            <person name="Bruce D."/>
            <person name="Detter J.C."/>
            <person name="Han C."/>
            <person name="Schmutz J."/>
            <person name="Larimer F."/>
            <person name="Land M."/>
            <person name="Hauser L."/>
            <person name="Kyrpides N."/>
            <person name="Kim E."/>
            <person name="Wawrik B."/>
            <person name="Richardson P."/>
        </authorList>
    </citation>
    <scope>NUCLEOTIDE SEQUENCE [LARGE SCALE GENOMIC DNA]</scope>
    <source>
        <strain evidence="2">DSM 6200 / JCM 39069 / Hxd3</strain>
    </source>
</reference>
<dbReference type="Gene3D" id="3.50.50.60">
    <property type="entry name" value="FAD/NAD(P)-binding domain"/>
    <property type="match status" value="1"/>
</dbReference>
<organism evidence="1 2">
    <name type="scientific">Desulfosudis oleivorans (strain DSM 6200 / JCM 39069 / Hxd3)</name>
    <name type="common">Desulfococcus oleovorans</name>
    <dbReference type="NCBI Taxonomy" id="96561"/>
    <lineage>
        <taxon>Bacteria</taxon>
        <taxon>Pseudomonadati</taxon>
        <taxon>Thermodesulfobacteriota</taxon>
        <taxon>Desulfobacteria</taxon>
        <taxon>Desulfobacterales</taxon>
        <taxon>Desulfosudaceae</taxon>
        <taxon>Desulfosudis</taxon>
    </lineage>
</organism>
<keyword evidence="2" id="KW-1185">Reference proteome</keyword>
<dbReference type="PANTHER" id="PTHR42685">
    <property type="entry name" value="GERANYLGERANYL DIPHOSPHATE REDUCTASE"/>
    <property type="match status" value="1"/>
</dbReference>
<dbReference type="RefSeq" id="WP_012173828.1">
    <property type="nucleotide sequence ID" value="NC_009943.1"/>
</dbReference>
<dbReference type="OrthoDB" id="9799983at2"/>
<dbReference type="HOGENOM" id="CLU_024648_5_0_7"/>
<sequence length="357" mass="39413">MKIIIVGGGPAGLITALCLARMHGAEICLHEKQGPPAYTSSLCAEGISRDMLQRLERHTGFDSTPFISRAVCGIQVHFPGGKCGYLHQPGATLERTAWQQAMAEFAGRRGVEVFWESRVSGIDELDADVVVGADGPASRIRTAIGGTVDMVPAVQYRMNLDRPREFLEFFIDERFYHGKHNDGYAWIFPKKDSFNVGVKGSFEQLDLFLSAFDIRGEITHRGGAPIAVHGTRFEGTLDRRKVFLIGDAAGLTNAATCGGLNPIIACADFLRQAVGWQEEGAYTRLIKTHHYDPAYWKAVRHLFYPPDATLRALGEILNNGPVNPTPAMAARVTFHPGLWVYCGRLLRHLKPLKQVAW</sequence>
<evidence type="ECO:0000313" key="2">
    <source>
        <dbReference type="Proteomes" id="UP000008561"/>
    </source>
</evidence>
<dbReference type="KEGG" id="dol:Dole_0399"/>
<dbReference type="STRING" id="96561.Dole_0399"/>
<protein>
    <submittedName>
        <fullName evidence="1">FAD dependent oxidoreductase</fullName>
    </submittedName>
</protein>
<dbReference type="InterPro" id="IPR036188">
    <property type="entry name" value="FAD/NAD-bd_sf"/>
</dbReference>
<dbReference type="InterPro" id="IPR050407">
    <property type="entry name" value="Geranylgeranyl_reductase"/>
</dbReference>
<dbReference type="Proteomes" id="UP000008561">
    <property type="component" value="Chromosome"/>
</dbReference>
<proteinExistence type="predicted"/>
<name>A8ZT45_DESOH</name>
<dbReference type="SUPFAM" id="SSF51905">
    <property type="entry name" value="FAD/NAD(P)-binding domain"/>
    <property type="match status" value="1"/>
</dbReference>